<sequence length="203" mass="23470">MEESCMIDVNSWKSLDLIQIDSKPKKGVINSLFDVINSCVTPGGTKTLRSYLLQPSANCQTINKRLDIVEELVLNQSMCSKIRAVLSTLSDLQYMISMFSYTNLSNNNLGKEDSKRIIRNKIGQAVSLKNMLDAVEKLGFIMSQSSLSFFVENKMVFLLIKKFFKNFVRTRNFEIFLDLEISEKNFELEKSKNFEFFRFFEIC</sequence>
<gene>
    <name evidence="1" type="ORF">MENTE1834_LOCUS4737</name>
</gene>
<reference evidence="1" key="1">
    <citation type="submission" date="2023-11" db="EMBL/GenBank/DDBJ databases">
        <authorList>
            <person name="Poullet M."/>
        </authorList>
    </citation>
    <scope>NUCLEOTIDE SEQUENCE</scope>
    <source>
        <strain evidence="1">E1834</strain>
    </source>
</reference>
<dbReference type="Proteomes" id="UP001497535">
    <property type="component" value="Unassembled WGS sequence"/>
</dbReference>
<evidence type="ECO:0000313" key="2">
    <source>
        <dbReference type="Proteomes" id="UP001497535"/>
    </source>
</evidence>
<name>A0ACB0XWU0_MELEN</name>
<comment type="caution">
    <text evidence="1">The sequence shown here is derived from an EMBL/GenBank/DDBJ whole genome shotgun (WGS) entry which is preliminary data.</text>
</comment>
<protein>
    <submittedName>
        <fullName evidence="1">Uncharacterized protein</fullName>
    </submittedName>
</protein>
<organism evidence="1 2">
    <name type="scientific">Meloidogyne enterolobii</name>
    <name type="common">Root-knot nematode worm</name>
    <name type="synonym">Meloidogyne mayaguensis</name>
    <dbReference type="NCBI Taxonomy" id="390850"/>
    <lineage>
        <taxon>Eukaryota</taxon>
        <taxon>Metazoa</taxon>
        <taxon>Ecdysozoa</taxon>
        <taxon>Nematoda</taxon>
        <taxon>Chromadorea</taxon>
        <taxon>Rhabditida</taxon>
        <taxon>Tylenchina</taxon>
        <taxon>Tylenchomorpha</taxon>
        <taxon>Tylenchoidea</taxon>
        <taxon>Meloidogynidae</taxon>
        <taxon>Meloidogyninae</taxon>
        <taxon>Meloidogyne</taxon>
    </lineage>
</organism>
<evidence type="ECO:0000313" key="1">
    <source>
        <dbReference type="EMBL" id="CAK5021445.1"/>
    </source>
</evidence>
<dbReference type="EMBL" id="CAVMJV010000003">
    <property type="protein sequence ID" value="CAK5021445.1"/>
    <property type="molecule type" value="Genomic_DNA"/>
</dbReference>
<keyword evidence="2" id="KW-1185">Reference proteome</keyword>
<accession>A0ACB0XWU0</accession>
<proteinExistence type="predicted"/>